<keyword evidence="5" id="KW-1185">Reference proteome</keyword>
<evidence type="ECO:0000256" key="2">
    <source>
        <dbReference type="SAM" id="SignalP"/>
    </source>
</evidence>
<dbReference type="STRING" id="568860.SAMN05421811_106431"/>
<feature type="region of interest" description="Disordered" evidence="1">
    <location>
        <begin position="87"/>
        <end position="127"/>
    </location>
</feature>
<evidence type="ECO:0000313" key="5">
    <source>
        <dbReference type="Proteomes" id="UP000199361"/>
    </source>
</evidence>
<dbReference type="RefSeq" id="WP_091083876.1">
    <property type="nucleotide sequence ID" value="NZ_FOHX01000006.1"/>
</dbReference>
<proteinExistence type="predicted"/>
<organism evidence="4 5">
    <name type="scientific">Nonomuraea wenchangensis</name>
    <dbReference type="NCBI Taxonomy" id="568860"/>
    <lineage>
        <taxon>Bacteria</taxon>
        <taxon>Bacillati</taxon>
        <taxon>Actinomycetota</taxon>
        <taxon>Actinomycetes</taxon>
        <taxon>Streptosporangiales</taxon>
        <taxon>Streptosporangiaceae</taxon>
        <taxon>Nonomuraea</taxon>
    </lineage>
</organism>
<dbReference type="OrthoDB" id="3540563at2"/>
<dbReference type="EMBL" id="FOHX01000006">
    <property type="protein sequence ID" value="SEU16323.1"/>
    <property type="molecule type" value="Genomic_DNA"/>
</dbReference>
<dbReference type="Gene3D" id="3.10.450.40">
    <property type="match status" value="1"/>
</dbReference>
<accession>A0A1I0JYQ9</accession>
<reference evidence="4 5" key="1">
    <citation type="submission" date="2016-10" db="EMBL/GenBank/DDBJ databases">
        <authorList>
            <person name="de Groot N.N."/>
        </authorList>
    </citation>
    <scope>NUCLEOTIDE SEQUENCE [LARGE SCALE GENOMIC DNA]</scope>
    <source>
        <strain evidence="4 5">CGMCC 4.5598</strain>
    </source>
</reference>
<dbReference type="Pfam" id="PF03413">
    <property type="entry name" value="PepSY"/>
    <property type="match status" value="1"/>
</dbReference>
<feature type="signal peptide" evidence="2">
    <location>
        <begin position="1"/>
        <end position="27"/>
    </location>
</feature>
<evidence type="ECO:0000313" key="4">
    <source>
        <dbReference type="EMBL" id="SEU16323.1"/>
    </source>
</evidence>
<protein>
    <submittedName>
        <fullName evidence="4">Peptidase propeptide and YPEB domain-containing protein</fullName>
    </submittedName>
</protein>
<gene>
    <name evidence="4" type="ORF">SAMN05421811_106431</name>
</gene>
<dbReference type="InterPro" id="IPR025711">
    <property type="entry name" value="PepSY"/>
</dbReference>
<sequence>MRNTKKFIVIGAGVVTLLAGGGAAAYAATAAPTPSAAPVAPKITAERAIELAHQQVQGAWVSEVDHDDSGKWEVELVKDAQVYEVDVDATSGKVTAHPAKAAGKDDDGSDDNGHDRGDDHGGDRDDD</sequence>
<name>A0A1I0JYQ9_9ACTN</name>
<dbReference type="Proteomes" id="UP000199361">
    <property type="component" value="Unassembled WGS sequence"/>
</dbReference>
<feature type="compositionally biased region" description="Basic and acidic residues" evidence="1">
    <location>
        <begin position="102"/>
        <end position="127"/>
    </location>
</feature>
<feature type="chain" id="PRO_5011486498" evidence="2">
    <location>
        <begin position="28"/>
        <end position="127"/>
    </location>
</feature>
<dbReference type="AlphaFoldDB" id="A0A1I0JYQ9"/>
<evidence type="ECO:0000256" key="1">
    <source>
        <dbReference type="SAM" id="MobiDB-lite"/>
    </source>
</evidence>
<keyword evidence="2" id="KW-0732">Signal</keyword>
<evidence type="ECO:0000259" key="3">
    <source>
        <dbReference type="Pfam" id="PF03413"/>
    </source>
</evidence>
<feature type="domain" description="PepSY" evidence="3">
    <location>
        <begin position="42"/>
        <end position="96"/>
    </location>
</feature>